<proteinExistence type="predicted"/>
<dbReference type="FunCoup" id="A0A4S2MT33">
    <property type="interactions" value="16"/>
</dbReference>
<keyword evidence="2 6" id="KW-0812">Transmembrane</keyword>
<evidence type="ECO:0000256" key="3">
    <source>
        <dbReference type="ARBA" id="ARBA00022989"/>
    </source>
</evidence>
<dbReference type="AlphaFoldDB" id="A0A4S2MT33"/>
<dbReference type="InParanoid" id="A0A4S2MT33"/>
<dbReference type="GO" id="GO:0044183">
    <property type="term" value="F:protein folding chaperone"/>
    <property type="evidence" value="ECO:0007669"/>
    <property type="project" value="InterPro"/>
</dbReference>
<name>A0A4S2MT33_9PEZI</name>
<dbReference type="InterPro" id="IPR005351">
    <property type="entry name" value="ASTER"/>
</dbReference>
<protein>
    <recommendedName>
        <fullName evidence="9">Protein Asterix</fullName>
    </recommendedName>
</protein>
<dbReference type="PANTHER" id="PTHR28038">
    <property type="entry name" value="ADL329WP"/>
    <property type="match status" value="1"/>
</dbReference>
<evidence type="ECO:0000256" key="2">
    <source>
        <dbReference type="ARBA" id="ARBA00022692"/>
    </source>
</evidence>
<dbReference type="OrthoDB" id="284718at2759"/>
<comment type="subcellular location">
    <subcellularLocation>
        <location evidence="1">Membrane</location>
    </subcellularLocation>
</comment>
<dbReference type="EMBL" id="ML220130">
    <property type="protein sequence ID" value="TGZ79639.1"/>
    <property type="molecule type" value="Genomic_DNA"/>
</dbReference>
<keyword evidence="8" id="KW-1185">Reference proteome</keyword>
<evidence type="ECO:0000256" key="1">
    <source>
        <dbReference type="ARBA" id="ARBA00004370"/>
    </source>
</evidence>
<sequence>MATKLKDQRRADLIVPYTRPAAKEEGPDISTTFATALPMAAMFTRQKMVGWMAVVFALQSFLNEPSTSAVVDTEKPKQPAVFTLGMSGMALFVTYMPMFFPNSKLMPGTGTGTGTGTGPAQPVAPEAAA</sequence>
<dbReference type="GO" id="GO:0045048">
    <property type="term" value="P:protein insertion into ER membrane"/>
    <property type="evidence" value="ECO:0007669"/>
    <property type="project" value="InterPro"/>
</dbReference>
<feature type="transmembrane region" description="Helical" evidence="6">
    <location>
        <begin position="80"/>
        <end position="100"/>
    </location>
</feature>
<dbReference type="Proteomes" id="UP000298138">
    <property type="component" value="Unassembled WGS sequence"/>
</dbReference>
<feature type="transmembrane region" description="Helical" evidence="6">
    <location>
        <begin position="49"/>
        <end position="68"/>
    </location>
</feature>
<evidence type="ECO:0000256" key="6">
    <source>
        <dbReference type="SAM" id="Phobius"/>
    </source>
</evidence>
<feature type="region of interest" description="Disordered" evidence="5">
    <location>
        <begin position="110"/>
        <end position="129"/>
    </location>
</feature>
<dbReference type="PANTHER" id="PTHR28038:SF1">
    <property type="entry name" value="ADL329WP"/>
    <property type="match status" value="1"/>
</dbReference>
<dbReference type="GO" id="GO:0005789">
    <property type="term" value="C:endoplasmic reticulum membrane"/>
    <property type="evidence" value="ECO:0007669"/>
    <property type="project" value="InterPro"/>
</dbReference>
<reference evidence="7 8" key="1">
    <citation type="submission" date="2019-04" db="EMBL/GenBank/DDBJ databases">
        <title>Comparative genomics and transcriptomics to analyze fruiting body development in filamentous ascomycetes.</title>
        <authorList>
            <consortium name="DOE Joint Genome Institute"/>
            <person name="Lutkenhaus R."/>
            <person name="Traeger S."/>
            <person name="Breuer J."/>
            <person name="Kuo A."/>
            <person name="Lipzen A."/>
            <person name="Pangilinan J."/>
            <person name="Dilworth D."/>
            <person name="Sandor L."/>
            <person name="Poggeler S."/>
            <person name="Barry K."/>
            <person name="Grigoriev I.V."/>
            <person name="Nowrousian M."/>
        </authorList>
    </citation>
    <scope>NUCLEOTIDE SEQUENCE [LARGE SCALE GENOMIC DNA]</scope>
    <source>
        <strain evidence="7 8">CBS 389.68</strain>
    </source>
</reference>
<evidence type="ECO:0000256" key="5">
    <source>
        <dbReference type="SAM" id="MobiDB-lite"/>
    </source>
</evidence>
<evidence type="ECO:0000313" key="7">
    <source>
        <dbReference type="EMBL" id="TGZ79639.1"/>
    </source>
</evidence>
<evidence type="ECO:0008006" key="9">
    <source>
        <dbReference type="Google" id="ProtNLM"/>
    </source>
</evidence>
<dbReference type="Pfam" id="PF03669">
    <property type="entry name" value="ASTER"/>
    <property type="match status" value="1"/>
</dbReference>
<keyword evidence="3 6" id="KW-1133">Transmembrane helix</keyword>
<keyword evidence="4 6" id="KW-0472">Membrane</keyword>
<accession>A0A4S2MT33</accession>
<dbReference type="STRING" id="341454.A0A4S2MT33"/>
<organism evidence="7 8">
    <name type="scientific">Ascodesmis nigricans</name>
    <dbReference type="NCBI Taxonomy" id="341454"/>
    <lineage>
        <taxon>Eukaryota</taxon>
        <taxon>Fungi</taxon>
        <taxon>Dikarya</taxon>
        <taxon>Ascomycota</taxon>
        <taxon>Pezizomycotina</taxon>
        <taxon>Pezizomycetes</taxon>
        <taxon>Pezizales</taxon>
        <taxon>Ascodesmidaceae</taxon>
        <taxon>Ascodesmis</taxon>
    </lineage>
</organism>
<evidence type="ECO:0000256" key="4">
    <source>
        <dbReference type="ARBA" id="ARBA00023136"/>
    </source>
</evidence>
<gene>
    <name evidence="7" type="ORF">EX30DRAFT_372938</name>
</gene>
<evidence type="ECO:0000313" key="8">
    <source>
        <dbReference type="Proteomes" id="UP000298138"/>
    </source>
</evidence>